<dbReference type="AlphaFoldDB" id="A0A5C6FAV4"/>
<name>A0A5C6FAV4_9BACT</name>
<sequence>MNMSPRIDRLAPLVFVPPAMGMPWTCAPVQTNGFPIRRSDGSELSLDSPLFWFDPPWDWVDADSADVIAESVAQRGIVVSALRRDLSDSETPSALHVNHRTGRPTDHSGDSCKLQPLPRIVPYRPERYGLCAADFDGASIVDVRLTVTRDDTGRFAYSPEQIKRWEQASEERPLAGGSWAPAATFPPDIPSMDRLHSKLNQIRMLSPSSAVFVSISPYRLDQDLPQVIQQKPDGVILRADDVQFDGLTLVAMTRRARQWMKHENVANMPLWIVPGDITPDDAVKLIALGASGVAIDSWCNAIIESAEQSTEQSTAARMGFKSARSTPSTFLIELVQHHLEESLERFDGLSHSILQVPCDERLASLDANWANSLGLRHLAFGVKS</sequence>
<proteinExistence type="predicted"/>
<dbReference type="SUPFAM" id="SSF51395">
    <property type="entry name" value="FMN-linked oxidoreductases"/>
    <property type="match status" value="1"/>
</dbReference>
<evidence type="ECO:0000313" key="2">
    <source>
        <dbReference type="EMBL" id="TWU57687.1"/>
    </source>
</evidence>
<keyword evidence="3" id="KW-1185">Reference proteome</keyword>
<protein>
    <submittedName>
        <fullName evidence="2">Uncharacterized protein</fullName>
    </submittedName>
</protein>
<evidence type="ECO:0000313" key="3">
    <source>
        <dbReference type="Proteomes" id="UP000317977"/>
    </source>
</evidence>
<dbReference type="RefSeq" id="WP_146532542.1">
    <property type="nucleotide sequence ID" value="NZ_SJPX01000001.1"/>
</dbReference>
<dbReference type="OrthoDB" id="237408at2"/>
<gene>
    <name evidence="2" type="ORF">Poly59_05950</name>
</gene>
<organism evidence="2 3">
    <name type="scientific">Rubripirellula reticaptiva</name>
    <dbReference type="NCBI Taxonomy" id="2528013"/>
    <lineage>
        <taxon>Bacteria</taxon>
        <taxon>Pseudomonadati</taxon>
        <taxon>Planctomycetota</taxon>
        <taxon>Planctomycetia</taxon>
        <taxon>Pirellulales</taxon>
        <taxon>Pirellulaceae</taxon>
        <taxon>Rubripirellula</taxon>
    </lineage>
</organism>
<feature type="region of interest" description="Disordered" evidence="1">
    <location>
        <begin position="90"/>
        <end position="112"/>
    </location>
</feature>
<accession>A0A5C6FAV4</accession>
<dbReference type="EMBL" id="SJPX01000001">
    <property type="protein sequence ID" value="TWU57687.1"/>
    <property type="molecule type" value="Genomic_DNA"/>
</dbReference>
<comment type="caution">
    <text evidence="2">The sequence shown here is derived from an EMBL/GenBank/DDBJ whole genome shotgun (WGS) entry which is preliminary data.</text>
</comment>
<evidence type="ECO:0000256" key="1">
    <source>
        <dbReference type="SAM" id="MobiDB-lite"/>
    </source>
</evidence>
<dbReference type="Proteomes" id="UP000317977">
    <property type="component" value="Unassembled WGS sequence"/>
</dbReference>
<reference evidence="2 3" key="1">
    <citation type="submission" date="2019-02" db="EMBL/GenBank/DDBJ databases">
        <title>Deep-cultivation of Planctomycetes and their phenomic and genomic characterization uncovers novel biology.</title>
        <authorList>
            <person name="Wiegand S."/>
            <person name="Jogler M."/>
            <person name="Boedeker C."/>
            <person name="Pinto D."/>
            <person name="Vollmers J."/>
            <person name="Rivas-Marin E."/>
            <person name="Kohn T."/>
            <person name="Peeters S.H."/>
            <person name="Heuer A."/>
            <person name="Rast P."/>
            <person name="Oberbeckmann S."/>
            <person name="Bunk B."/>
            <person name="Jeske O."/>
            <person name="Meyerdierks A."/>
            <person name="Storesund J.E."/>
            <person name="Kallscheuer N."/>
            <person name="Luecker S."/>
            <person name="Lage O.M."/>
            <person name="Pohl T."/>
            <person name="Merkel B.J."/>
            <person name="Hornburger P."/>
            <person name="Mueller R.-W."/>
            <person name="Bruemmer F."/>
            <person name="Labrenz M."/>
            <person name="Spormann A.M."/>
            <person name="Op Den Camp H."/>
            <person name="Overmann J."/>
            <person name="Amann R."/>
            <person name="Jetten M.S.M."/>
            <person name="Mascher T."/>
            <person name="Medema M.H."/>
            <person name="Devos D.P."/>
            <person name="Kaster A.-K."/>
            <person name="Ovreas L."/>
            <person name="Rohde M."/>
            <person name="Galperin M.Y."/>
            <person name="Jogler C."/>
        </authorList>
    </citation>
    <scope>NUCLEOTIDE SEQUENCE [LARGE SCALE GENOMIC DNA]</scope>
    <source>
        <strain evidence="2 3">Poly59</strain>
    </source>
</reference>